<dbReference type="KEGG" id="faf:OE104_15015"/>
<evidence type="ECO:0000259" key="1">
    <source>
        <dbReference type="Pfam" id="PF26154"/>
    </source>
</evidence>
<proteinExistence type="predicted"/>
<dbReference type="InterPro" id="IPR058355">
    <property type="entry name" value="DUF8042"/>
</dbReference>
<dbReference type="Proteomes" id="UP001164718">
    <property type="component" value="Chromosome"/>
</dbReference>
<name>A0A9E8LUA6_9BACI</name>
<feature type="domain" description="DUF8042" evidence="1">
    <location>
        <begin position="1"/>
        <end position="105"/>
    </location>
</feature>
<dbReference type="RefSeq" id="WP_275417577.1">
    <property type="nucleotide sequence ID" value="NZ_CP106878.1"/>
</dbReference>
<protein>
    <recommendedName>
        <fullName evidence="1">DUF8042 domain-containing protein</fullName>
    </recommendedName>
</protein>
<sequence length="114" mass="13296">MKEVLELIESFNNYLLRLPKGVYYISECLRKDQLNEAFQTIKDFSEGVMWLSDATRLLKQNDVEVQLNINQIQAFLIEINEGLEKQDYVLVADLFEYEIAPFFEEIPQIVGVSS</sequence>
<keyword evidence="3" id="KW-1185">Reference proteome</keyword>
<dbReference type="EMBL" id="CP106878">
    <property type="protein sequence ID" value="WAA09793.1"/>
    <property type="molecule type" value="Genomic_DNA"/>
</dbReference>
<accession>A0A9E8LUA6</accession>
<evidence type="ECO:0000313" key="3">
    <source>
        <dbReference type="Proteomes" id="UP001164718"/>
    </source>
</evidence>
<evidence type="ECO:0000313" key="2">
    <source>
        <dbReference type="EMBL" id="WAA09793.1"/>
    </source>
</evidence>
<organism evidence="2 3">
    <name type="scientific">Fervidibacillus albus</name>
    <dbReference type="NCBI Taxonomy" id="2980026"/>
    <lineage>
        <taxon>Bacteria</taxon>
        <taxon>Bacillati</taxon>
        <taxon>Bacillota</taxon>
        <taxon>Bacilli</taxon>
        <taxon>Bacillales</taxon>
        <taxon>Bacillaceae</taxon>
        <taxon>Fervidibacillus</taxon>
    </lineage>
</organism>
<dbReference type="AlphaFoldDB" id="A0A9E8LUA6"/>
<gene>
    <name evidence="2" type="ORF">OE104_15015</name>
</gene>
<dbReference type="Pfam" id="PF26154">
    <property type="entry name" value="DUF8042"/>
    <property type="match status" value="1"/>
</dbReference>
<reference evidence="2" key="1">
    <citation type="submission" date="2022-09" db="EMBL/GenBank/DDBJ databases">
        <title>Complete Genomes of Fervidibacillus albus and Fervidibacillus halotolerans isolated from tidal flat sediments.</title>
        <authorList>
            <person name="Kwon K.K."/>
            <person name="Yang S.-H."/>
            <person name="Park M.J."/>
            <person name="Oh H.-M."/>
        </authorList>
    </citation>
    <scope>NUCLEOTIDE SEQUENCE</scope>
    <source>
        <strain evidence="2">MEBiC13591</strain>
    </source>
</reference>